<evidence type="ECO:0000313" key="3">
    <source>
        <dbReference type="EMBL" id="TYP92143.1"/>
    </source>
</evidence>
<evidence type="ECO:0000256" key="1">
    <source>
        <dbReference type="SAM" id="Phobius"/>
    </source>
</evidence>
<dbReference type="PANTHER" id="PTHR43031">
    <property type="entry name" value="FAD-DEPENDENT OXIDOREDUCTASE"/>
    <property type="match status" value="1"/>
</dbReference>
<dbReference type="SUPFAM" id="SSF52821">
    <property type="entry name" value="Rhodanese/Cell cycle control phosphatase"/>
    <property type="match status" value="1"/>
</dbReference>
<dbReference type="Pfam" id="PF00581">
    <property type="entry name" value="Rhodanese"/>
    <property type="match status" value="1"/>
</dbReference>
<keyword evidence="3" id="KW-0808">Transferase</keyword>
<dbReference type="InterPro" id="IPR036873">
    <property type="entry name" value="Rhodanese-like_dom_sf"/>
</dbReference>
<dbReference type="PANTHER" id="PTHR43031:SF1">
    <property type="entry name" value="PYRIDINE NUCLEOTIDE-DISULPHIDE OXIDOREDUCTASE"/>
    <property type="match status" value="1"/>
</dbReference>
<dbReference type="GO" id="GO:0016740">
    <property type="term" value="F:transferase activity"/>
    <property type="evidence" value="ECO:0007669"/>
    <property type="project" value="UniProtKB-KW"/>
</dbReference>
<dbReference type="RefSeq" id="WP_211359427.1">
    <property type="nucleotide sequence ID" value="NZ_VNHY01000004.1"/>
</dbReference>
<feature type="domain" description="Rhodanese" evidence="2">
    <location>
        <begin position="38"/>
        <end position="121"/>
    </location>
</feature>
<dbReference type="PROSITE" id="PS50206">
    <property type="entry name" value="RHODANESE_3"/>
    <property type="match status" value="1"/>
</dbReference>
<protein>
    <submittedName>
        <fullName evidence="3">Rhodanese-related sulfurtransferase</fullName>
    </submittedName>
</protein>
<reference evidence="3 4" key="1">
    <citation type="submission" date="2019-07" db="EMBL/GenBank/DDBJ databases">
        <title>Genomic Encyclopedia of Archaeal and Bacterial Type Strains, Phase II (KMG-II): from individual species to whole genera.</title>
        <authorList>
            <person name="Goeker M."/>
        </authorList>
    </citation>
    <scope>NUCLEOTIDE SEQUENCE [LARGE SCALE GENOMIC DNA]</scope>
    <source>
        <strain evidence="3 4">DSM 21935</strain>
    </source>
</reference>
<dbReference type="AlphaFoldDB" id="A0A5D3YGL1"/>
<dbReference type="Proteomes" id="UP000324595">
    <property type="component" value="Unassembled WGS sequence"/>
</dbReference>
<dbReference type="CDD" id="cd00158">
    <property type="entry name" value="RHOD"/>
    <property type="match status" value="1"/>
</dbReference>
<dbReference type="Gene3D" id="3.40.250.10">
    <property type="entry name" value="Rhodanese-like domain"/>
    <property type="match status" value="1"/>
</dbReference>
<evidence type="ECO:0000313" key="4">
    <source>
        <dbReference type="Proteomes" id="UP000324595"/>
    </source>
</evidence>
<sequence length="127" mass="14280">MSTSLIIVILVVVAAVFFYFKKIKNSMIPPQKFKELLNEESGVIIDVRTPAEYSNGHLKKADHNFDVSSSDFNDGISNLEKEESYFLYCRSGARSGRAMQIMKRNGFENVYNVGGMQDLVAAGFKKQ</sequence>
<dbReference type="EMBL" id="VNHY01000004">
    <property type="protein sequence ID" value="TYP92143.1"/>
    <property type="molecule type" value="Genomic_DNA"/>
</dbReference>
<keyword evidence="1" id="KW-0812">Transmembrane</keyword>
<dbReference type="InterPro" id="IPR001763">
    <property type="entry name" value="Rhodanese-like_dom"/>
</dbReference>
<gene>
    <name evidence="3" type="ORF">LX73_2393</name>
</gene>
<proteinExistence type="predicted"/>
<evidence type="ECO:0000259" key="2">
    <source>
        <dbReference type="PROSITE" id="PS50206"/>
    </source>
</evidence>
<keyword evidence="1" id="KW-0472">Membrane</keyword>
<organism evidence="3 4">
    <name type="scientific">Fodinibius salinus</name>
    <dbReference type="NCBI Taxonomy" id="860790"/>
    <lineage>
        <taxon>Bacteria</taxon>
        <taxon>Pseudomonadati</taxon>
        <taxon>Balneolota</taxon>
        <taxon>Balneolia</taxon>
        <taxon>Balneolales</taxon>
        <taxon>Balneolaceae</taxon>
        <taxon>Fodinibius</taxon>
    </lineage>
</organism>
<keyword evidence="4" id="KW-1185">Reference proteome</keyword>
<accession>A0A5D3YGL1</accession>
<dbReference type="SMART" id="SM00450">
    <property type="entry name" value="RHOD"/>
    <property type="match status" value="1"/>
</dbReference>
<comment type="caution">
    <text evidence="3">The sequence shown here is derived from an EMBL/GenBank/DDBJ whole genome shotgun (WGS) entry which is preliminary data.</text>
</comment>
<dbReference type="InterPro" id="IPR050229">
    <property type="entry name" value="GlpE_sulfurtransferase"/>
</dbReference>
<keyword evidence="1" id="KW-1133">Transmembrane helix</keyword>
<name>A0A5D3YGL1_9BACT</name>
<feature type="transmembrane region" description="Helical" evidence="1">
    <location>
        <begin position="6"/>
        <end position="23"/>
    </location>
</feature>